<proteinExistence type="predicted"/>
<organism evidence="1 2">
    <name type="scientific">Rubripirellula amarantea</name>
    <dbReference type="NCBI Taxonomy" id="2527999"/>
    <lineage>
        <taxon>Bacteria</taxon>
        <taxon>Pseudomonadati</taxon>
        <taxon>Planctomycetota</taxon>
        <taxon>Planctomycetia</taxon>
        <taxon>Pirellulales</taxon>
        <taxon>Pirellulaceae</taxon>
        <taxon>Rubripirellula</taxon>
    </lineage>
</organism>
<accession>A0A5C5WUP0</accession>
<sequence length="98" mass="10947">MMRFIYGMITGAVLLYVAMHYHVVRGNEGVFLVSKISNNLSDVYVDTREFKLADWQNHKPLAAAIMQSGKSEMLSDASMKGFRDSVSDLVSGLWGREG</sequence>
<keyword evidence="2" id="KW-1185">Reference proteome</keyword>
<dbReference type="EMBL" id="SJPI01000001">
    <property type="protein sequence ID" value="TWT54457.1"/>
    <property type="molecule type" value="Genomic_DNA"/>
</dbReference>
<evidence type="ECO:0000313" key="1">
    <source>
        <dbReference type="EMBL" id="TWT54457.1"/>
    </source>
</evidence>
<dbReference type="OrthoDB" id="214626at2"/>
<evidence type="ECO:0000313" key="2">
    <source>
        <dbReference type="Proteomes" id="UP000316598"/>
    </source>
</evidence>
<protein>
    <submittedName>
        <fullName evidence="1">Uncharacterized protein</fullName>
    </submittedName>
</protein>
<comment type="caution">
    <text evidence="1">The sequence shown here is derived from an EMBL/GenBank/DDBJ whole genome shotgun (WGS) entry which is preliminary data.</text>
</comment>
<dbReference type="RefSeq" id="WP_146514502.1">
    <property type="nucleotide sequence ID" value="NZ_SJPI01000001.1"/>
</dbReference>
<name>A0A5C5WUP0_9BACT</name>
<gene>
    <name evidence="1" type="ORF">Pla22_21040</name>
</gene>
<dbReference type="Proteomes" id="UP000316598">
    <property type="component" value="Unassembled WGS sequence"/>
</dbReference>
<reference evidence="1 2" key="1">
    <citation type="submission" date="2019-02" db="EMBL/GenBank/DDBJ databases">
        <title>Deep-cultivation of Planctomycetes and their phenomic and genomic characterization uncovers novel biology.</title>
        <authorList>
            <person name="Wiegand S."/>
            <person name="Jogler M."/>
            <person name="Boedeker C."/>
            <person name="Pinto D."/>
            <person name="Vollmers J."/>
            <person name="Rivas-Marin E."/>
            <person name="Kohn T."/>
            <person name="Peeters S.H."/>
            <person name="Heuer A."/>
            <person name="Rast P."/>
            <person name="Oberbeckmann S."/>
            <person name="Bunk B."/>
            <person name="Jeske O."/>
            <person name="Meyerdierks A."/>
            <person name="Storesund J.E."/>
            <person name="Kallscheuer N."/>
            <person name="Luecker S."/>
            <person name="Lage O.M."/>
            <person name="Pohl T."/>
            <person name="Merkel B.J."/>
            <person name="Hornburger P."/>
            <person name="Mueller R.-W."/>
            <person name="Bruemmer F."/>
            <person name="Labrenz M."/>
            <person name="Spormann A.M."/>
            <person name="Op Den Camp H."/>
            <person name="Overmann J."/>
            <person name="Amann R."/>
            <person name="Jetten M.S.M."/>
            <person name="Mascher T."/>
            <person name="Medema M.H."/>
            <person name="Devos D.P."/>
            <person name="Kaster A.-K."/>
            <person name="Ovreas L."/>
            <person name="Rohde M."/>
            <person name="Galperin M.Y."/>
            <person name="Jogler C."/>
        </authorList>
    </citation>
    <scope>NUCLEOTIDE SEQUENCE [LARGE SCALE GENOMIC DNA]</scope>
    <source>
        <strain evidence="1 2">Pla22</strain>
    </source>
</reference>
<dbReference type="AlphaFoldDB" id="A0A5C5WUP0"/>